<evidence type="ECO:0000259" key="1">
    <source>
        <dbReference type="Pfam" id="PF00149"/>
    </source>
</evidence>
<protein>
    <submittedName>
        <fullName evidence="2">Phosphoesterase</fullName>
    </submittedName>
</protein>
<dbReference type="AlphaFoldDB" id="A0A098E7G8"/>
<feature type="domain" description="Calcineurin-like phosphoesterase" evidence="1">
    <location>
        <begin position="22"/>
        <end position="162"/>
    </location>
</feature>
<dbReference type="PANTHER" id="PTHR39323:SF1">
    <property type="entry name" value="BLR1149 PROTEIN"/>
    <property type="match status" value="1"/>
</dbReference>
<evidence type="ECO:0000313" key="2">
    <source>
        <dbReference type="EMBL" id="CEG11459.1"/>
    </source>
</evidence>
<reference evidence="2" key="1">
    <citation type="submission" date="2014-09" db="EMBL/GenBank/DDBJ databases">
        <authorList>
            <person name="Probst J Alexander"/>
        </authorList>
    </citation>
    <scope>NUCLEOTIDE SEQUENCE</scope>
</reference>
<proteinExistence type="predicted"/>
<dbReference type="Pfam" id="PF00149">
    <property type="entry name" value="Metallophos"/>
    <property type="match status" value="1"/>
</dbReference>
<dbReference type="PANTHER" id="PTHR39323">
    <property type="entry name" value="BLR1149 PROTEIN"/>
    <property type="match status" value="1"/>
</dbReference>
<dbReference type="InterPro" id="IPR004376">
    <property type="entry name" value="Pesterase_MJ0037"/>
</dbReference>
<dbReference type="SUPFAM" id="SSF56300">
    <property type="entry name" value="Metallo-dependent phosphatases"/>
    <property type="match status" value="1"/>
</dbReference>
<gene>
    <name evidence="2" type="ORF">MSIBF_A1460018</name>
</gene>
<name>A0A098E7G8_9ZZZZ</name>
<dbReference type="Gene3D" id="3.60.21.10">
    <property type="match status" value="1"/>
</dbReference>
<dbReference type="NCBIfam" id="TIGR00024">
    <property type="entry name" value="SbcD_rel_arch"/>
    <property type="match status" value="1"/>
</dbReference>
<organism evidence="2">
    <name type="scientific">groundwater metagenome</name>
    <dbReference type="NCBI Taxonomy" id="717931"/>
    <lineage>
        <taxon>unclassified sequences</taxon>
        <taxon>metagenomes</taxon>
        <taxon>ecological metagenomes</taxon>
    </lineage>
</organism>
<dbReference type="InterPro" id="IPR004843">
    <property type="entry name" value="Calcineurin-like_PHP"/>
</dbReference>
<accession>A0A098E7G8</accession>
<sequence length="248" mass="28671">MKDIEIYGARIIDLALQVDENLIIADLHFGYENALINEGILIPKFQYRKITERLEKIFQAANSYCQVKRIIINGDLKHEFGRSSRQEYKETTEFINFLKNYGCDIVLIRGNHDNFIKTIAENSNVKFCENFAVKNFFILHGDKIPKNFDNLAKNTVIVIAHEHPCVGLRTSERTEKMKCFLKGNFRGKNLIVIPAFNFITEGTDVLQGNLLSPFLKNNMENFEVIGVENFEVFYFGTFRDLLNLNLTV</sequence>
<dbReference type="InterPro" id="IPR024173">
    <property type="entry name" value="Pesterase_MJ0037-like"/>
</dbReference>
<dbReference type="PIRSF" id="PIRSF000887">
    <property type="entry name" value="Pesterase_MJ0037"/>
    <property type="match status" value="1"/>
</dbReference>
<dbReference type="GO" id="GO:0016787">
    <property type="term" value="F:hydrolase activity"/>
    <property type="evidence" value="ECO:0007669"/>
    <property type="project" value="InterPro"/>
</dbReference>
<dbReference type="InterPro" id="IPR029052">
    <property type="entry name" value="Metallo-depent_PP-like"/>
</dbReference>
<dbReference type="CDD" id="cd07391">
    <property type="entry name" value="MPP_PF1019"/>
    <property type="match status" value="1"/>
</dbReference>
<dbReference type="EMBL" id="CCXY01000053">
    <property type="protein sequence ID" value="CEG11459.1"/>
    <property type="molecule type" value="Genomic_DNA"/>
</dbReference>